<proteinExistence type="predicted"/>
<accession>A0ABD1Y9E7</accession>
<dbReference type="EMBL" id="JBHFFA010000006">
    <property type="protein sequence ID" value="KAL2623376.1"/>
    <property type="molecule type" value="Genomic_DNA"/>
</dbReference>
<sequence length="198" mass="22266">MSMFLDNIRAFFFYATPHLGIEGIEAPAENESTLLKWMRLLNSDSTEITAFKAPWSQGALHFSQRALYPLFLPIAFNRTEAGSPEFHAQHKGALSLKRLLRSSSGWISSRPSKFPSMLFFQVCTVAGSLAHTFCRTEIEFVASVSRHCLRSVCIFCQQLKEFLLWCQIRHSMGPSEQELDRDLLISGVETSGANGSLK</sequence>
<evidence type="ECO:0000313" key="1">
    <source>
        <dbReference type="EMBL" id="KAL2623376.1"/>
    </source>
</evidence>
<dbReference type="AlphaFoldDB" id="A0ABD1Y9E7"/>
<name>A0ABD1Y9E7_9MARC</name>
<dbReference type="Proteomes" id="UP001605036">
    <property type="component" value="Unassembled WGS sequence"/>
</dbReference>
<comment type="caution">
    <text evidence="1">The sequence shown here is derived from an EMBL/GenBank/DDBJ whole genome shotgun (WGS) entry which is preliminary data.</text>
</comment>
<evidence type="ECO:0000313" key="2">
    <source>
        <dbReference type="Proteomes" id="UP001605036"/>
    </source>
</evidence>
<organism evidence="1 2">
    <name type="scientific">Riccia fluitans</name>
    <dbReference type="NCBI Taxonomy" id="41844"/>
    <lineage>
        <taxon>Eukaryota</taxon>
        <taxon>Viridiplantae</taxon>
        <taxon>Streptophyta</taxon>
        <taxon>Embryophyta</taxon>
        <taxon>Marchantiophyta</taxon>
        <taxon>Marchantiopsida</taxon>
        <taxon>Marchantiidae</taxon>
        <taxon>Marchantiales</taxon>
        <taxon>Ricciaceae</taxon>
        <taxon>Riccia</taxon>
    </lineage>
</organism>
<protein>
    <submittedName>
        <fullName evidence="1">Uncharacterized protein</fullName>
    </submittedName>
</protein>
<gene>
    <name evidence="1" type="ORF">R1flu_003581</name>
</gene>
<reference evidence="1 2" key="1">
    <citation type="submission" date="2024-09" db="EMBL/GenBank/DDBJ databases">
        <title>Chromosome-scale assembly of Riccia fluitans.</title>
        <authorList>
            <person name="Paukszto L."/>
            <person name="Sawicki J."/>
            <person name="Karawczyk K."/>
            <person name="Piernik-Szablinska J."/>
            <person name="Szczecinska M."/>
            <person name="Mazdziarz M."/>
        </authorList>
    </citation>
    <scope>NUCLEOTIDE SEQUENCE [LARGE SCALE GENOMIC DNA]</scope>
    <source>
        <strain evidence="1">Rf_01</strain>
        <tissue evidence="1">Aerial parts of the thallus</tissue>
    </source>
</reference>
<keyword evidence="2" id="KW-1185">Reference proteome</keyword>